<dbReference type="PANTHER" id="PTHR43092:SF2">
    <property type="entry name" value="HERCYNYLCYSTEINE SULFOXIDE LYASE"/>
    <property type="match status" value="1"/>
</dbReference>
<gene>
    <name evidence="3" type="ORF">LSH36_9g09038</name>
</gene>
<name>A0AAD9NJJ3_9ANNE</name>
<evidence type="ECO:0000313" key="4">
    <source>
        <dbReference type="Proteomes" id="UP001208570"/>
    </source>
</evidence>
<reference evidence="3" key="1">
    <citation type="journal article" date="2023" name="Mol. Biol. Evol.">
        <title>Third-Generation Sequencing Reveals the Adaptive Role of the Epigenome in Three Deep-Sea Polychaetes.</title>
        <authorList>
            <person name="Perez M."/>
            <person name="Aroh O."/>
            <person name="Sun Y."/>
            <person name="Lan Y."/>
            <person name="Juniper S.K."/>
            <person name="Young C.R."/>
            <person name="Angers B."/>
            <person name="Qian P.Y."/>
        </authorList>
    </citation>
    <scope>NUCLEOTIDE SEQUENCE</scope>
    <source>
        <strain evidence="3">P08H-3</strain>
    </source>
</reference>
<accession>A0AAD9NJJ3</accession>
<keyword evidence="4" id="KW-1185">Reference proteome</keyword>
<proteinExistence type="predicted"/>
<sequence>MNKRDFGSFHASNVEELIFLSEENYQPPDIPIKLPDFSEYQNEVVTFGKKIKQKHFVLGEDYTFINHGAFGAVIKDVLLVAQVENCLLAGLHDNTRLVVVDHIPSNTPFIMPIKEITDICHERNIKVLVDGAHALGQLDLNLKELDADFYATNCHKWLSACKGTALLYVTKPYQEIMMPLVISHGYDSGFISRFSWTGLHDYSPFLALHTALDFWISLKPATIRKYMHTLAKQVGDMLAETWETELLASSDMIGSMFCVQLPKVIYKHLVQVCYDHAETIQNILYHKFNIEVPVKVINNALYVRVSVHIYNTIEDYQHLAQAVIAIMGQDGLLQEADVPN</sequence>
<keyword evidence="1" id="KW-0663">Pyridoxal phosphate</keyword>
<comment type="caution">
    <text evidence="3">The sequence shown here is derived from an EMBL/GenBank/DDBJ whole genome shotgun (WGS) entry which is preliminary data.</text>
</comment>
<dbReference type="Proteomes" id="UP001208570">
    <property type="component" value="Unassembled WGS sequence"/>
</dbReference>
<dbReference type="Gene3D" id="3.40.640.10">
    <property type="entry name" value="Type I PLP-dependent aspartate aminotransferase-like (Major domain)"/>
    <property type="match status" value="1"/>
</dbReference>
<protein>
    <recommendedName>
        <fullName evidence="2">Aminotransferase class V domain-containing protein</fullName>
    </recommendedName>
</protein>
<dbReference type="Pfam" id="PF00266">
    <property type="entry name" value="Aminotran_5"/>
    <property type="match status" value="1"/>
</dbReference>
<evidence type="ECO:0000259" key="2">
    <source>
        <dbReference type="Pfam" id="PF00266"/>
    </source>
</evidence>
<dbReference type="EMBL" id="JAODUP010000009">
    <property type="protein sequence ID" value="KAK2169509.1"/>
    <property type="molecule type" value="Genomic_DNA"/>
</dbReference>
<dbReference type="InterPro" id="IPR000192">
    <property type="entry name" value="Aminotrans_V_dom"/>
</dbReference>
<dbReference type="Gene3D" id="3.90.1150.10">
    <property type="entry name" value="Aspartate Aminotransferase, domain 1"/>
    <property type="match status" value="1"/>
</dbReference>
<evidence type="ECO:0000256" key="1">
    <source>
        <dbReference type="ARBA" id="ARBA00022898"/>
    </source>
</evidence>
<organism evidence="3 4">
    <name type="scientific">Paralvinella palmiformis</name>
    <dbReference type="NCBI Taxonomy" id="53620"/>
    <lineage>
        <taxon>Eukaryota</taxon>
        <taxon>Metazoa</taxon>
        <taxon>Spiralia</taxon>
        <taxon>Lophotrochozoa</taxon>
        <taxon>Annelida</taxon>
        <taxon>Polychaeta</taxon>
        <taxon>Sedentaria</taxon>
        <taxon>Canalipalpata</taxon>
        <taxon>Terebellida</taxon>
        <taxon>Terebelliformia</taxon>
        <taxon>Alvinellidae</taxon>
        <taxon>Paralvinella</taxon>
    </lineage>
</organism>
<dbReference type="AlphaFoldDB" id="A0AAD9NJJ3"/>
<dbReference type="InterPro" id="IPR015421">
    <property type="entry name" value="PyrdxlP-dep_Trfase_major"/>
</dbReference>
<evidence type="ECO:0000313" key="3">
    <source>
        <dbReference type="EMBL" id="KAK2169509.1"/>
    </source>
</evidence>
<dbReference type="InterPro" id="IPR015424">
    <property type="entry name" value="PyrdxlP-dep_Trfase"/>
</dbReference>
<dbReference type="PANTHER" id="PTHR43092">
    <property type="entry name" value="L-CYSTEINE DESULFHYDRASE"/>
    <property type="match status" value="1"/>
</dbReference>
<dbReference type="SUPFAM" id="SSF53383">
    <property type="entry name" value="PLP-dependent transferases"/>
    <property type="match status" value="1"/>
</dbReference>
<feature type="domain" description="Aminotransferase class V" evidence="2">
    <location>
        <begin position="88"/>
        <end position="318"/>
    </location>
</feature>
<dbReference type="InterPro" id="IPR015422">
    <property type="entry name" value="PyrdxlP-dep_Trfase_small"/>
</dbReference>